<dbReference type="InterPro" id="IPR036217">
    <property type="entry name" value="MethylDNA_cys_MeTrfase_DNAb"/>
</dbReference>
<comment type="subcellular location">
    <subcellularLocation>
        <location evidence="9">Cytoplasm</location>
    </subcellularLocation>
</comment>
<dbReference type="Pfam" id="PF01035">
    <property type="entry name" value="DNA_binding_1"/>
    <property type="match status" value="1"/>
</dbReference>
<evidence type="ECO:0000256" key="9">
    <source>
        <dbReference type="HAMAP-Rule" id="MF_00772"/>
    </source>
</evidence>
<reference evidence="12 13" key="1">
    <citation type="journal article" date="2016" name="Front. Microbiol.">
        <title>Comprehensive Phylogenetic Analysis of Bovine Non-aureus Staphylococci Species Based on Whole-Genome Sequencing.</title>
        <authorList>
            <person name="Naushad S."/>
            <person name="Barkema H.W."/>
            <person name="Luby C."/>
            <person name="Condas L.A."/>
            <person name="Nobrega D.B."/>
            <person name="Carson D.A."/>
            <person name="De Buck J."/>
        </authorList>
    </citation>
    <scope>NUCLEOTIDE SEQUENCE [LARGE SCALE GENOMIC DNA]</scope>
    <source>
        <strain evidence="12 13">SNUC 2204</strain>
    </source>
</reference>
<comment type="similarity">
    <text evidence="2 9">Belongs to the MGMT family.</text>
</comment>
<dbReference type="SUPFAM" id="SSF46767">
    <property type="entry name" value="Methylated DNA-protein cysteine methyltransferase, C-terminal domain"/>
    <property type="match status" value="1"/>
</dbReference>
<evidence type="ECO:0000256" key="4">
    <source>
        <dbReference type="ARBA" id="ARBA00022603"/>
    </source>
</evidence>
<feature type="active site" description="Nucleophile; methyl group acceptor" evidence="9">
    <location>
        <position position="138"/>
    </location>
</feature>
<gene>
    <name evidence="12" type="ORF">BU072_10185</name>
</gene>
<evidence type="ECO:0000256" key="5">
    <source>
        <dbReference type="ARBA" id="ARBA00022679"/>
    </source>
</evidence>
<dbReference type="OrthoDB" id="9802228at2"/>
<dbReference type="FunFam" id="1.10.10.10:FF:000214">
    <property type="entry name" value="Methylated-DNA--protein-cysteine methyltransferase"/>
    <property type="match status" value="1"/>
</dbReference>
<dbReference type="PANTHER" id="PTHR10815">
    <property type="entry name" value="METHYLATED-DNA--PROTEIN-CYSTEINE METHYLTRANSFERASE"/>
    <property type="match status" value="1"/>
</dbReference>
<dbReference type="Gene3D" id="3.30.160.70">
    <property type="entry name" value="Methylated DNA-protein cysteine methyltransferase domain"/>
    <property type="match status" value="1"/>
</dbReference>
<organism evidence="12 13">
    <name type="scientific">Mammaliicoccus vitulinus</name>
    <dbReference type="NCBI Taxonomy" id="71237"/>
    <lineage>
        <taxon>Bacteria</taxon>
        <taxon>Bacillati</taxon>
        <taxon>Bacillota</taxon>
        <taxon>Bacilli</taxon>
        <taxon>Bacillales</taxon>
        <taxon>Staphylococcaceae</taxon>
        <taxon>Mammaliicoccus</taxon>
    </lineage>
</organism>
<dbReference type="GeneID" id="64116967"/>
<evidence type="ECO:0000256" key="7">
    <source>
        <dbReference type="ARBA" id="ARBA00023204"/>
    </source>
</evidence>
<dbReference type="EC" id="2.1.1.63" evidence="9"/>
<dbReference type="PANTHER" id="PTHR10815:SF5">
    <property type="entry name" value="METHYLATED-DNA--PROTEIN-CYSTEINE METHYLTRANSFERASE"/>
    <property type="match status" value="1"/>
</dbReference>
<evidence type="ECO:0000313" key="13">
    <source>
        <dbReference type="Proteomes" id="UP000241209"/>
    </source>
</evidence>
<dbReference type="InterPro" id="IPR008332">
    <property type="entry name" value="MethylG_MeTrfase_N"/>
</dbReference>
<dbReference type="GO" id="GO:0032259">
    <property type="term" value="P:methylation"/>
    <property type="evidence" value="ECO:0007669"/>
    <property type="project" value="UniProtKB-KW"/>
</dbReference>
<evidence type="ECO:0000256" key="6">
    <source>
        <dbReference type="ARBA" id="ARBA00022763"/>
    </source>
</evidence>
<feature type="domain" description="Methylguanine DNA methyltransferase ribonuclease-like" evidence="11">
    <location>
        <begin position="3"/>
        <end position="81"/>
    </location>
</feature>
<keyword evidence="6 9" id="KW-0227">DNA damage</keyword>
<accession>A0A2T4PRW3</accession>
<dbReference type="InterPro" id="IPR001497">
    <property type="entry name" value="MethylDNA_cys_MeTrfase_AS"/>
</dbReference>
<dbReference type="Pfam" id="PF02870">
    <property type="entry name" value="Methyltransf_1N"/>
    <property type="match status" value="1"/>
</dbReference>
<dbReference type="SUPFAM" id="SSF53155">
    <property type="entry name" value="Methylated DNA-protein cysteine methyltransferase domain"/>
    <property type="match status" value="1"/>
</dbReference>
<evidence type="ECO:0000256" key="1">
    <source>
        <dbReference type="ARBA" id="ARBA00001286"/>
    </source>
</evidence>
<dbReference type="InterPro" id="IPR036388">
    <property type="entry name" value="WH-like_DNA-bd_sf"/>
</dbReference>
<keyword evidence="4 9" id="KW-0489">Methyltransferase</keyword>
<dbReference type="HAMAP" id="MF_00772">
    <property type="entry name" value="OGT"/>
    <property type="match status" value="1"/>
</dbReference>
<dbReference type="EMBL" id="PZFK01000021">
    <property type="protein sequence ID" value="PTI28935.1"/>
    <property type="molecule type" value="Genomic_DNA"/>
</dbReference>
<evidence type="ECO:0000256" key="3">
    <source>
        <dbReference type="ARBA" id="ARBA00022490"/>
    </source>
</evidence>
<keyword evidence="7 9" id="KW-0234">DNA repair</keyword>
<dbReference type="AlphaFoldDB" id="A0A2T4PRW3"/>
<comment type="function">
    <text evidence="9">Involved in the cellular defense against the biological effects of O6-methylguanine (O6-MeG) and O4-methylthymine (O4-MeT) in DNA. Repairs the methylated nucleobase in DNA by stoichiometrically transferring the methyl group to a cysteine residue in the enzyme. This is a suicide reaction: the enzyme is irreversibly inactivated.</text>
</comment>
<protein>
    <recommendedName>
        <fullName evidence="9">Methylated-DNA--protein-cysteine methyltransferase</fullName>
        <ecNumber evidence="9">2.1.1.63</ecNumber>
    </recommendedName>
    <alternativeName>
        <fullName evidence="9">6-O-methylguanine-DNA methyltransferase</fullName>
        <shortName evidence="9">MGMT</shortName>
    </alternativeName>
    <alternativeName>
        <fullName evidence="9">O-6-methylguanine-DNA-alkyltransferase</fullName>
    </alternativeName>
</protein>
<comment type="catalytic activity">
    <reaction evidence="8 9">
        <text>a 6-O-methyl-2'-deoxyguanosine in DNA + L-cysteinyl-[protein] = S-methyl-L-cysteinyl-[protein] + a 2'-deoxyguanosine in DNA</text>
        <dbReference type="Rhea" id="RHEA:24000"/>
        <dbReference type="Rhea" id="RHEA-COMP:10131"/>
        <dbReference type="Rhea" id="RHEA-COMP:10132"/>
        <dbReference type="Rhea" id="RHEA-COMP:11367"/>
        <dbReference type="Rhea" id="RHEA-COMP:11368"/>
        <dbReference type="ChEBI" id="CHEBI:29950"/>
        <dbReference type="ChEBI" id="CHEBI:82612"/>
        <dbReference type="ChEBI" id="CHEBI:85445"/>
        <dbReference type="ChEBI" id="CHEBI:85448"/>
        <dbReference type="EC" id="2.1.1.63"/>
    </reaction>
</comment>
<comment type="catalytic activity">
    <reaction evidence="1 9">
        <text>a 4-O-methyl-thymidine in DNA + L-cysteinyl-[protein] = a thymidine in DNA + S-methyl-L-cysteinyl-[protein]</text>
        <dbReference type="Rhea" id="RHEA:53428"/>
        <dbReference type="Rhea" id="RHEA-COMP:10131"/>
        <dbReference type="Rhea" id="RHEA-COMP:10132"/>
        <dbReference type="Rhea" id="RHEA-COMP:13555"/>
        <dbReference type="Rhea" id="RHEA-COMP:13556"/>
        <dbReference type="ChEBI" id="CHEBI:29950"/>
        <dbReference type="ChEBI" id="CHEBI:82612"/>
        <dbReference type="ChEBI" id="CHEBI:137386"/>
        <dbReference type="ChEBI" id="CHEBI:137387"/>
        <dbReference type="EC" id="2.1.1.63"/>
    </reaction>
</comment>
<evidence type="ECO:0000259" key="11">
    <source>
        <dbReference type="Pfam" id="PF02870"/>
    </source>
</evidence>
<dbReference type="CDD" id="cd06445">
    <property type="entry name" value="ATase"/>
    <property type="match status" value="1"/>
</dbReference>
<evidence type="ECO:0000313" key="12">
    <source>
        <dbReference type="EMBL" id="PTI28935.1"/>
    </source>
</evidence>
<dbReference type="PROSITE" id="PS00374">
    <property type="entry name" value="MGMT"/>
    <property type="match status" value="1"/>
</dbReference>
<dbReference type="InterPro" id="IPR014048">
    <property type="entry name" value="MethylDNA_cys_MeTrfase_DNA-bd"/>
</dbReference>
<dbReference type="Proteomes" id="UP000241209">
    <property type="component" value="Unassembled WGS sequence"/>
</dbReference>
<feature type="domain" description="Methylated-DNA-[protein]-cysteine S-methyltransferase DNA binding" evidence="10">
    <location>
        <begin position="87"/>
        <end position="166"/>
    </location>
</feature>
<comment type="miscellaneous">
    <text evidence="9">This enzyme catalyzes only one turnover and therefore is not strictly catalytic. According to one definition, an enzyme is a biocatalyst that acts repeatedly and over many reaction cycles.</text>
</comment>
<evidence type="ECO:0000256" key="2">
    <source>
        <dbReference type="ARBA" id="ARBA00008711"/>
    </source>
</evidence>
<dbReference type="GO" id="GO:0006307">
    <property type="term" value="P:DNA alkylation repair"/>
    <property type="evidence" value="ECO:0007669"/>
    <property type="project" value="UniProtKB-UniRule"/>
</dbReference>
<evidence type="ECO:0000256" key="8">
    <source>
        <dbReference type="ARBA" id="ARBA00049348"/>
    </source>
</evidence>
<dbReference type="InterPro" id="IPR036631">
    <property type="entry name" value="MGMT_N_sf"/>
</dbReference>
<sequence length="174" mass="19629">MTLYQKVIQTKAGDMLAIANETHLLMLHFINKPTIKDELQIVKQQLNTEILLNSNDILDNLELELNNYFNGKLNSFSTPIKFNFGTPFQQKVWRALCEIPYGETISYKQLAENIGQPTAFRAVANANGRNFLTILVPCHRVIAADGSIGGYSSGIERKELLLEIENNKNNTQCI</sequence>
<dbReference type="GO" id="GO:0003908">
    <property type="term" value="F:methylated-DNA-[protein]-cysteine S-methyltransferase activity"/>
    <property type="evidence" value="ECO:0007669"/>
    <property type="project" value="UniProtKB-UniRule"/>
</dbReference>
<keyword evidence="5 9" id="KW-0808">Transferase</keyword>
<proteinExistence type="inferred from homology"/>
<comment type="caution">
    <text evidence="12">The sequence shown here is derived from an EMBL/GenBank/DDBJ whole genome shotgun (WGS) entry which is preliminary data.</text>
</comment>
<dbReference type="RefSeq" id="WP_107557191.1">
    <property type="nucleotide sequence ID" value="NZ_BMDF01000006.1"/>
</dbReference>
<dbReference type="GO" id="GO:0005737">
    <property type="term" value="C:cytoplasm"/>
    <property type="evidence" value="ECO:0007669"/>
    <property type="project" value="UniProtKB-SubCell"/>
</dbReference>
<name>A0A2T4PRW3_9STAP</name>
<dbReference type="Gene3D" id="1.10.10.10">
    <property type="entry name" value="Winged helix-like DNA-binding domain superfamily/Winged helix DNA-binding domain"/>
    <property type="match status" value="1"/>
</dbReference>
<keyword evidence="3 9" id="KW-0963">Cytoplasm</keyword>
<dbReference type="STRING" id="1167632.GCA_000286335_01583"/>
<evidence type="ECO:0000259" key="10">
    <source>
        <dbReference type="Pfam" id="PF01035"/>
    </source>
</evidence>
<dbReference type="NCBIfam" id="TIGR00589">
    <property type="entry name" value="ogt"/>
    <property type="match status" value="1"/>
</dbReference>
<dbReference type="InterPro" id="IPR023546">
    <property type="entry name" value="MGMT"/>
</dbReference>